<feature type="transmembrane region" description="Helical" evidence="2">
    <location>
        <begin position="77"/>
        <end position="97"/>
    </location>
</feature>
<keyword evidence="2" id="KW-1133">Transmembrane helix</keyword>
<evidence type="ECO:0000256" key="1">
    <source>
        <dbReference type="SAM" id="MobiDB-lite"/>
    </source>
</evidence>
<reference evidence="3 4" key="1">
    <citation type="submission" date="2012-10" db="EMBL/GenBank/DDBJ databases">
        <title>Genome sequencing and analysis of entomopathogenic fungi Beauveria bassiana D1-5.</title>
        <authorList>
            <person name="Li Q."/>
            <person name="Wang L."/>
            <person name="Zhang Z."/>
            <person name="Wang Q."/>
            <person name="Ren J."/>
            <person name="Wang M."/>
            <person name="Xu W."/>
            <person name="Wang J."/>
            <person name="Lu Y."/>
            <person name="Du Q."/>
            <person name="Sun Z."/>
        </authorList>
    </citation>
    <scope>NUCLEOTIDE SEQUENCE [LARGE SCALE GENOMIC DNA]</scope>
    <source>
        <strain evidence="3 4">D1-5</strain>
    </source>
</reference>
<proteinExistence type="predicted"/>
<feature type="transmembrane region" description="Helical" evidence="2">
    <location>
        <begin position="109"/>
        <end position="130"/>
    </location>
</feature>
<comment type="caution">
    <text evidence="3">The sequence shown here is derived from an EMBL/GenBank/DDBJ whole genome shotgun (WGS) entry which is preliminary data.</text>
</comment>
<feature type="region of interest" description="Disordered" evidence="1">
    <location>
        <begin position="25"/>
        <end position="55"/>
    </location>
</feature>
<keyword evidence="2" id="KW-0812">Transmembrane</keyword>
<evidence type="ECO:0000313" key="4">
    <source>
        <dbReference type="Proteomes" id="UP000030106"/>
    </source>
</evidence>
<evidence type="ECO:0000256" key="2">
    <source>
        <dbReference type="SAM" id="Phobius"/>
    </source>
</evidence>
<feature type="transmembrane region" description="Helical" evidence="2">
    <location>
        <begin position="181"/>
        <end position="207"/>
    </location>
</feature>
<dbReference type="STRING" id="1245745.A0A0A2VVS0"/>
<accession>A0A0A2VVS0</accession>
<name>A0A0A2VVS0_BEABA</name>
<dbReference type="PANTHER" id="PTHR35394">
    <property type="entry name" value="DUF3176 DOMAIN-CONTAINING PROTEIN"/>
    <property type="match status" value="1"/>
</dbReference>
<dbReference type="Pfam" id="PF11374">
    <property type="entry name" value="DUF3176"/>
    <property type="match status" value="1"/>
</dbReference>
<sequence length="621" mass="67980">MRAAYQKRNTSYTSLESLLSTSNVSWSKLPRGGASSRPSRKQHKKTDSTESQRSSVYVSSKPQSAFRGMLLLWKWESFLLIVSLVLFIASLVLLREYENKALSHWKAPISINAVIAIITTIFKGSLLMPISNGISQLKWLSFSKEPQDMITMDVYDQASRGAWGSLLYIFKQFSDRRSSSLASFGVLIALLTLITEPFSQAAVAIGICERVMHGEASVPRFDNYAIAQSDATVASLMTAMQLAVYTGLYARPSNSSESIRSTVQKRCHDTGNYILTGYPDILSLASGRGSGFSGKMFTFGTSNGVYGSDPTSLSPAGEWNSTTTLLSIYGIALVKPTLQDKNSDLIPVAFDCALRPCVVSFNASVQNGKYAEIEFARHYLDAVPFDHSFQLATSSAVVNASRQTCTASEEKTATNSVHVLLPASAPRRSTGLDDGDKLPGKWYTPECVYSFTKSPTSALVDFVGRIFDNASIQLVRGVDQVDGAVWLQTLWSAGTMTIESVDHFMDGISLAIGGEMRSNKPPPSQHVDDGVPFSAGSVTGDALYSEVCIRIKRRYLSFLAVLLTIEMLFFAAVVVISQRRPWWCENWKTSALPLLAQAIRGEDAANHQPRWSMGSNCCRGT</sequence>
<protein>
    <submittedName>
        <fullName evidence="3">Uncharacterized protein</fullName>
    </submittedName>
</protein>
<dbReference type="Proteomes" id="UP000030106">
    <property type="component" value="Unassembled WGS sequence"/>
</dbReference>
<dbReference type="HOGENOM" id="CLU_015092_1_2_1"/>
<dbReference type="AlphaFoldDB" id="A0A0A2VVS0"/>
<evidence type="ECO:0000313" key="3">
    <source>
        <dbReference type="EMBL" id="KGQ10245.1"/>
    </source>
</evidence>
<dbReference type="EMBL" id="ANFO01000341">
    <property type="protein sequence ID" value="KGQ10245.1"/>
    <property type="molecule type" value="Genomic_DNA"/>
</dbReference>
<dbReference type="PANTHER" id="PTHR35394:SF5">
    <property type="entry name" value="DUF3176 DOMAIN-CONTAINING PROTEIN"/>
    <property type="match status" value="1"/>
</dbReference>
<gene>
    <name evidence="3" type="ORF">BBAD15_g4406</name>
</gene>
<dbReference type="InterPro" id="IPR021514">
    <property type="entry name" value="DUF3176"/>
</dbReference>
<feature type="transmembrane region" description="Helical" evidence="2">
    <location>
        <begin position="555"/>
        <end position="576"/>
    </location>
</feature>
<organism evidence="3 4">
    <name type="scientific">Beauveria bassiana D1-5</name>
    <dbReference type="NCBI Taxonomy" id="1245745"/>
    <lineage>
        <taxon>Eukaryota</taxon>
        <taxon>Fungi</taxon>
        <taxon>Dikarya</taxon>
        <taxon>Ascomycota</taxon>
        <taxon>Pezizomycotina</taxon>
        <taxon>Sordariomycetes</taxon>
        <taxon>Hypocreomycetidae</taxon>
        <taxon>Hypocreales</taxon>
        <taxon>Cordycipitaceae</taxon>
        <taxon>Beauveria</taxon>
    </lineage>
</organism>
<keyword evidence="2" id="KW-0472">Membrane</keyword>
<dbReference type="OrthoDB" id="4868042at2759"/>